<keyword evidence="1" id="KW-0472">Membrane</keyword>
<protein>
    <recommendedName>
        <fullName evidence="4">DUF5671 domain-containing protein</fullName>
    </recommendedName>
</protein>
<feature type="transmembrane region" description="Helical" evidence="1">
    <location>
        <begin position="59"/>
        <end position="79"/>
    </location>
</feature>
<reference evidence="3" key="1">
    <citation type="submission" date="2017-09" db="EMBL/GenBank/DDBJ databases">
        <title>Depth-based differentiation of microbial function through sediment-hosted aquifers and enrichment of novel symbionts in the deep terrestrial subsurface.</title>
        <authorList>
            <person name="Probst A.J."/>
            <person name="Ladd B."/>
            <person name="Jarett J.K."/>
            <person name="Geller-Mcgrath D.E."/>
            <person name="Sieber C.M.K."/>
            <person name="Emerson J.B."/>
            <person name="Anantharaman K."/>
            <person name="Thomas B.C."/>
            <person name="Malmstrom R."/>
            <person name="Stieglmeier M."/>
            <person name="Klingl A."/>
            <person name="Woyke T."/>
            <person name="Ryan C.M."/>
            <person name="Banfield J.F."/>
        </authorList>
    </citation>
    <scope>NUCLEOTIDE SEQUENCE [LARGE SCALE GENOMIC DNA]</scope>
</reference>
<sequence length="84" mass="10054">MSEKKQTIRVVFIVAWIWIVGLAGSFPACGWFFRMFFPVIEFNFGPEYTKIEKTKRKRLYGFMSLILIPFVLTIFYDYIKNLLK</sequence>
<dbReference type="EMBL" id="PEVY01000033">
    <property type="protein sequence ID" value="PIU75291.1"/>
    <property type="molecule type" value="Genomic_DNA"/>
</dbReference>
<organism evidence="2 3">
    <name type="scientific">Candidatus Portnoybacteria bacterium CG06_land_8_20_14_3_00_39_12</name>
    <dbReference type="NCBI Taxonomy" id="1974809"/>
    <lineage>
        <taxon>Bacteria</taxon>
        <taxon>Candidatus Portnoyibacteriota</taxon>
    </lineage>
</organism>
<evidence type="ECO:0000313" key="2">
    <source>
        <dbReference type="EMBL" id="PIU75291.1"/>
    </source>
</evidence>
<evidence type="ECO:0000256" key="1">
    <source>
        <dbReference type="SAM" id="Phobius"/>
    </source>
</evidence>
<evidence type="ECO:0000313" key="3">
    <source>
        <dbReference type="Proteomes" id="UP000228775"/>
    </source>
</evidence>
<dbReference type="AlphaFoldDB" id="A0A2M7AXC5"/>
<keyword evidence="1" id="KW-0812">Transmembrane</keyword>
<accession>A0A2M7AXC5</accession>
<keyword evidence="1" id="KW-1133">Transmembrane helix</keyword>
<feature type="transmembrane region" description="Helical" evidence="1">
    <location>
        <begin position="12"/>
        <end position="33"/>
    </location>
</feature>
<gene>
    <name evidence="2" type="ORF">COS76_01525</name>
</gene>
<name>A0A2M7AXC5_9BACT</name>
<proteinExistence type="predicted"/>
<comment type="caution">
    <text evidence="2">The sequence shown here is derived from an EMBL/GenBank/DDBJ whole genome shotgun (WGS) entry which is preliminary data.</text>
</comment>
<dbReference type="Proteomes" id="UP000228775">
    <property type="component" value="Unassembled WGS sequence"/>
</dbReference>
<evidence type="ECO:0008006" key="4">
    <source>
        <dbReference type="Google" id="ProtNLM"/>
    </source>
</evidence>